<protein>
    <submittedName>
        <fullName evidence="2">Uncharacterized protein</fullName>
    </submittedName>
</protein>
<keyword evidence="3" id="KW-1185">Reference proteome</keyword>
<accession>A0A094IS72</accession>
<dbReference type="eggNOG" id="ENOG5030A5P">
    <property type="taxonomic scope" value="Bacteria"/>
</dbReference>
<dbReference type="EMBL" id="JPIN01000001">
    <property type="protein sequence ID" value="KFZ29982.1"/>
    <property type="molecule type" value="Genomic_DNA"/>
</dbReference>
<evidence type="ECO:0000313" key="3">
    <source>
        <dbReference type="Proteomes" id="UP000053718"/>
    </source>
</evidence>
<dbReference type="OrthoDB" id="6238864at2"/>
<feature type="transmembrane region" description="Helical" evidence="1">
    <location>
        <begin position="72"/>
        <end position="95"/>
    </location>
</feature>
<reference evidence="2 3" key="1">
    <citation type="submission" date="2014-06" db="EMBL/GenBank/DDBJ databases">
        <title>Draft genome sequence of Idiomarina sp. MCCC 1A10513.</title>
        <authorList>
            <person name="Du J."/>
            <person name="Lai Q."/>
            <person name="Shao Z."/>
        </authorList>
    </citation>
    <scope>NUCLEOTIDE SEQUENCE [LARGE SCALE GENOMIC DNA]</scope>
    <source>
        <strain evidence="2 3">MCCC 1A10513</strain>
    </source>
</reference>
<dbReference type="RefSeq" id="WP_034730011.1">
    <property type="nucleotide sequence ID" value="NZ_JPIN01000001.1"/>
</dbReference>
<evidence type="ECO:0000313" key="2">
    <source>
        <dbReference type="EMBL" id="KFZ29982.1"/>
    </source>
</evidence>
<dbReference type="STRING" id="1517416.IDAT_02555"/>
<evidence type="ECO:0000256" key="1">
    <source>
        <dbReference type="SAM" id="Phobius"/>
    </source>
</evidence>
<comment type="caution">
    <text evidence="2">The sequence shown here is derived from an EMBL/GenBank/DDBJ whole genome shotgun (WGS) entry which is preliminary data.</text>
</comment>
<sequence>MKSSVIKRIGALAVIVAGLLAAVLAPAGGNTASWRWFGLFLLVLGVYFLLGQTTTAEQRQQAASERNETPPLQWYQSPILWVPVAAVIIAVLSLIL</sequence>
<dbReference type="AlphaFoldDB" id="A0A094IS72"/>
<proteinExistence type="predicted"/>
<gene>
    <name evidence="2" type="ORF">IDAT_02555</name>
</gene>
<name>A0A094IS72_9GAMM</name>
<keyword evidence="1" id="KW-1133">Transmembrane helix</keyword>
<feature type="transmembrane region" description="Helical" evidence="1">
    <location>
        <begin position="34"/>
        <end position="51"/>
    </location>
</feature>
<keyword evidence="1" id="KW-0812">Transmembrane</keyword>
<organism evidence="2 3">
    <name type="scientific">Pseudidiomarina atlantica</name>
    <dbReference type="NCBI Taxonomy" id="1517416"/>
    <lineage>
        <taxon>Bacteria</taxon>
        <taxon>Pseudomonadati</taxon>
        <taxon>Pseudomonadota</taxon>
        <taxon>Gammaproteobacteria</taxon>
        <taxon>Alteromonadales</taxon>
        <taxon>Idiomarinaceae</taxon>
        <taxon>Pseudidiomarina</taxon>
    </lineage>
</organism>
<dbReference type="Proteomes" id="UP000053718">
    <property type="component" value="Unassembled WGS sequence"/>
</dbReference>
<keyword evidence="1" id="KW-0472">Membrane</keyword>